<evidence type="ECO:0000313" key="3">
    <source>
        <dbReference type="Proteomes" id="UP000027138"/>
    </source>
</evidence>
<evidence type="ECO:0000256" key="1">
    <source>
        <dbReference type="SAM" id="MobiDB-lite"/>
    </source>
</evidence>
<organism evidence="2 3">
    <name type="scientific">Jatropha curcas</name>
    <name type="common">Barbados nut</name>
    <dbReference type="NCBI Taxonomy" id="180498"/>
    <lineage>
        <taxon>Eukaryota</taxon>
        <taxon>Viridiplantae</taxon>
        <taxon>Streptophyta</taxon>
        <taxon>Embryophyta</taxon>
        <taxon>Tracheophyta</taxon>
        <taxon>Spermatophyta</taxon>
        <taxon>Magnoliopsida</taxon>
        <taxon>eudicotyledons</taxon>
        <taxon>Gunneridae</taxon>
        <taxon>Pentapetalae</taxon>
        <taxon>rosids</taxon>
        <taxon>fabids</taxon>
        <taxon>Malpighiales</taxon>
        <taxon>Euphorbiaceae</taxon>
        <taxon>Crotonoideae</taxon>
        <taxon>Jatropheae</taxon>
        <taxon>Jatropha</taxon>
    </lineage>
</organism>
<sequence length="102" mass="11761">MGLGAKLEAHHIIHMVGEDVPRLEIFADVIDILAVEPKVVEEKKQKEDEKEPEQEGVERPRVIEEEENKKKEQEEGQVAQVKEEEYNKEKASTNKEEEDPAE</sequence>
<feature type="compositionally biased region" description="Basic and acidic residues" evidence="1">
    <location>
        <begin position="40"/>
        <end position="49"/>
    </location>
</feature>
<keyword evidence="3" id="KW-1185">Reference proteome</keyword>
<proteinExistence type="predicted"/>
<evidence type="ECO:0000313" key="2">
    <source>
        <dbReference type="EMBL" id="KDP38797.1"/>
    </source>
</evidence>
<dbReference type="Proteomes" id="UP000027138">
    <property type="component" value="Unassembled WGS sequence"/>
</dbReference>
<reference evidence="2 3" key="1">
    <citation type="journal article" date="2014" name="PLoS ONE">
        <title>Global Analysis of Gene Expression Profiles in Physic Nut (Jatropha curcas L.) Seedlings Exposed to Salt Stress.</title>
        <authorList>
            <person name="Zhang L."/>
            <person name="Zhang C."/>
            <person name="Wu P."/>
            <person name="Chen Y."/>
            <person name="Li M."/>
            <person name="Jiang H."/>
            <person name="Wu G."/>
        </authorList>
    </citation>
    <scope>NUCLEOTIDE SEQUENCE [LARGE SCALE GENOMIC DNA]</scope>
    <source>
        <strain evidence="3">cv. GZQX0401</strain>
        <tissue evidence="2">Young leaves</tissue>
    </source>
</reference>
<feature type="compositionally biased region" description="Basic and acidic residues" evidence="1">
    <location>
        <begin position="56"/>
        <end position="74"/>
    </location>
</feature>
<feature type="compositionally biased region" description="Basic and acidic residues" evidence="1">
    <location>
        <begin position="81"/>
        <end position="95"/>
    </location>
</feature>
<protein>
    <submittedName>
        <fullName evidence="2">Uncharacterized protein</fullName>
    </submittedName>
</protein>
<accession>A0A067KRR1</accession>
<name>A0A067KRR1_JATCU</name>
<dbReference type="AlphaFoldDB" id="A0A067KRR1"/>
<gene>
    <name evidence="2" type="ORF">JCGZ_05133</name>
</gene>
<feature type="region of interest" description="Disordered" evidence="1">
    <location>
        <begin position="40"/>
        <end position="102"/>
    </location>
</feature>
<dbReference type="EMBL" id="KK914357">
    <property type="protein sequence ID" value="KDP38797.1"/>
    <property type="molecule type" value="Genomic_DNA"/>
</dbReference>